<dbReference type="EMBL" id="JAHRIN010076064">
    <property type="protein sequence ID" value="MEQ2217718.1"/>
    <property type="molecule type" value="Genomic_DNA"/>
</dbReference>
<evidence type="ECO:0000259" key="1">
    <source>
        <dbReference type="Pfam" id="PF19038"/>
    </source>
</evidence>
<gene>
    <name evidence="2" type="ORF">XENOCAPTIV_020565</name>
</gene>
<proteinExistence type="predicted"/>
<organism evidence="2 3">
    <name type="scientific">Xenoophorus captivus</name>
    <dbReference type="NCBI Taxonomy" id="1517983"/>
    <lineage>
        <taxon>Eukaryota</taxon>
        <taxon>Metazoa</taxon>
        <taxon>Chordata</taxon>
        <taxon>Craniata</taxon>
        <taxon>Vertebrata</taxon>
        <taxon>Euteleostomi</taxon>
        <taxon>Actinopterygii</taxon>
        <taxon>Neopterygii</taxon>
        <taxon>Teleostei</taxon>
        <taxon>Neoteleostei</taxon>
        <taxon>Acanthomorphata</taxon>
        <taxon>Ovalentaria</taxon>
        <taxon>Atherinomorphae</taxon>
        <taxon>Cyprinodontiformes</taxon>
        <taxon>Goodeidae</taxon>
        <taxon>Xenoophorus</taxon>
    </lineage>
</organism>
<feature type="non-terminal residue" evidence="2">
    <location>
        <position position="1"/>
    </location>
</feature>
<name>A0ABV0SDM1_9TELE</name>
<sequence length="54" mass="6574">PEFPEVYQSDEEQERLMGLYQDLHSCLHHQTRPLRSFYRCSEMENLLAWVSDCR</sequence>
<dbReference type="Proteomes" id="UP001434883">
    <property type="component" value="Unassembled WGS sequence"/>
</dbReference>
<evidence type="ECO:0000313" key="3">
    <source>
        <dbReference type="Proteomes" id="UP001434883"/>
    </source>
</evidence>
<evidence type="ECO:0000313" key="2">
    <source>
        <dbReference type="EMBL" id="MEQ2217718.1"/>
    </source>
</evidence>
<accession>A0ABV0SDM1</accession>
<dbReference type="Pfam" id="PF19038">
    <property type="entry name" value="Fuz_longin_3"/>
    <property type="match status" value="1"/>
</dbReference>
<reference evidence="2 3" key="1">
    <citation type="submission" date="2021-06" db="EMBL/GenBank/DDBJ databases">
        <authorList>
            <person name="Palmer J.M."/>
        </authorList>
    </citation>
    <scope>NUCLEOTIDE SEQUENCE [LARGE SCALE GENOMIC DNA]</scope>
    <source>
        <strain evidence="2 3">XC_2019</strain>
        <tissue evidence="2">Muscle</tissue>
    </source>
</reference>
<protein>
    <recommendedName>
        <fullName evidence="1">FUZ/MON1/HPS1 third Longin domain-containing protein</fullName>
    </recommendedName>
</protein>
<keyword evidence="3" id="KW-1185">Reference proteome</keyword>
<comment type="caution">
    <text evidence="2">The sequence shown here is derived from an EMBL/GenBank/DDBJ whole genome shotgun (WGS) entry which is preliminary data.</text>
</comment>
<feature type="domain" description="FUZ/MON1/HPS1 third Longin" evidence="1">
    <location>
        <begin position="1"/>
        <end position="53"/>
    </location>
</feature>
<dbReference type="InterPro" id="IPR043970">
    <property type="entry name" value="FUZ/MON1/HPS1_longin_3"/>
</dbReference>